<dbReference type="NCBIfam" id="TIGR01613">
    <property type="entry name" value="primase_Cterm"/>
    <property type="match status" value="1"/>
</dbReference>
<feature type="domain" description="SF3 helicase" evidence="5">
    <location>
        <begin position="206"/>
        <end position="382"/>
    </location>
</feature>
<protein>
    <submittedName>
        <fullName evidence="6">Phage/plasmid primase, P4 family</fullName>
    </submittedName>
</protein>
<feature type="coiled-coil region" evidence="4">
    <location>
        <begin position="90"/>
        <end position="136"/>
    </location>
</feature>
<dbReference type="PANTHER" id="PTHR35372:SF2">
    <property type="entry name" value="SF3 HELICASE DOMAIN-CONTAINING PROTEIN"/>
    <property type="match status" value="1"/>
</dbReference>
<gene>
    <name evidence="6" type="ordered locus">Despr_0219</name>
</gene>
<dbReference type="GO" id="GO:0016787">
    <property type="term" value="F:hydrolase activity"/>
    <property type="evidence" value="ECO:0007669"/>
    <property type="project" value="UniProtKB-KW"/>
</dbReference>
<dbReference type="Pfam" id="PF19263">
    <property type="entry name" value="DUF5906"/>
    <property type="match status" value="1"/>
</dbReference>
<evidence type="ECO:0000256" key="1">
    <source>
        <dbReference type="ARBA" id="ARBA00022741"/>
    </source>
</evidence>
<keyword evidence="2" id="KW-0378">Hydrolase</keyword>
<dbReference type="RefSeq" id="WP_015722955.1">
    <property type="nucleotide sequence ID" value="NC_014972.1"/>
</dbReference>
<dbReference type="InterPro" id="IPR006500">
    <property type="entry name" value="Helicase_put_C_phage/plasmid"/>
</dbReference>
<dbReference type="GO" id="GO:0005524">
    <property type="term" value="F:ATP binding"/>
    <property type="evidence" value="ECO:0007669"/>
    <property type="project" value="UniProtKB-KW"/>
</dbReference>
<organism evidence="6 7">
    <name type="scientific">Desulfobulbus propionicus (strain ATCC 33891 / DSM 2032 / VKM B-1956 / 1pr3)</name>
    <dbReference type="NCBI Taxonomy" id="577650"/>
    <lineage>
        <taxon>Bacteria</taxon>
        <taxon>Pseudomonadati</taxon>
        <taxon>Thermodesulfobacteriota</taxon>
        <taxon>Desulfobulbia</taxon>
        <taxon>Desulfobulbales</taxon>
        <taxon>Desulfobulbaceae</taxon>
        <taxon>Desulfobulbus</taxon>
    </lineage>
</organism>
<dbReference type="EMBL" id="CP002364">
    <property type="protein sequence ID" value="ADW16407.1"/>
    <property type="molecule type" value="Genomic_DNA"/>
</dbReference>
<dbReference type="PANTHER" id="PTHR35372">
    <property type="entry name" value="ATP BINDING PROTEIN-RELATED"/>
    <property type="match status" value="1"/>
</dbReference>
<sequence length="538" mass="61029">MAGESMAGKVIDRARELEQEDDRLMDLEDDFVRSCLDANERGDGVLYATLHKGRFLFNTTPKDGAWLRWTGIVWEPDDFKDSFKAVEAVALQYEQRALDLFAEAEKLEEKGNKEQADKVLDLAKRYRKRVDRLRTENGAKKALVWAPVVEKSMACRELELDRQPMRLPCGNGVIDLTAGVLLDGDPADLMTKAIDVNYLKDADYTDWHKFVVEVCGSEAVANFLKRFFGYALTGHSYEQYIAVFIGGGRNGKGVLFSCIGSVLGPYYHVISPSMITEQRFDPSPNAASEHKYALHGKRLVVAGESKRGQRIDAGQVKGLTGDDKVECRPNFGKMFVFDPTHTLCLHTNHMPVGMGSEFSLVQRLLKIDFPWAYVDDPEAEAKKFPPMADRFRKKDKHLKDRLMQNREGILKWLVEGCLEWQQRGLDPPQEILDSAAELANAEDYLTEFLNDSLLPSPDDPDREIGFQGLYQCFLWWWGLNQGDPKKAPANRTLAKAMRERGYTLEKRGGKIYVRGVLYHPELSREMLRDDQPPHPASS</sequence>
<keyword evidence="7" id="KW-1185">Reference proteome</keyword>
<keyword evidence="4" id="KW-0175">Coiled coil</keyword>
<dbReference type="AlphaFoldDB" id="A0A7U4DMZ6"/>
<dbReference type="PROSITE" id="PS51206">
    <property type="entry name" value="SF3_HELICASE_1"/>
    <property type="match status" value="1"/>
</dbReference>
<dbReference type="InterPro" id="IPR027417">
    <property type="entry name" value="P-loop_NTPase"/>
</dbReference>
<evidence type="ECO:0000256" key="4">
    <source>
        <dbReference type="SAM" id="Coils"/>
    </source>
</evidence>
<name>A0A7U4DMZ6_DESPD</name>
<dbReference type="InterPro" id="IPR051620">
    <property type="entry name" value="ORF904-like_C"/>
</dbReference>
<accession>A0A7U4DMZ6</accession>
<evidence type="ECO:0000259" key="5">
    <source>
        <dbReference type="PROSITE" id="PS51206"/>
    </source>
</evidence>
<dbReference type="InterPro" id="IPR014015">
    <property type="entry name" value="Helicase_SF3_DNA-vir"/>
</dbReference>
<evidence type="ECO:0000256" key="3">
    <source>
        <dbReference type="ARBA" id="ARBA00022840"/>
    </source>
</evidence>
<dbReference type="KEGG" id="dpr:Despr_0219"/>
<keyword evidence="3" id="KW-0067">ATP-binding</keyword>
<dbReference type="SMART" id="SM00885">
    <property type="entry name" value="D5_N"/>
    <property type="match status" value="1"/>
</dbReference>
<dbReference type="InterPro" id="IPR014818">
    <property type="entry name" value="Phage/plasmid_primase_P4_C"/>
</dbReference>
<dbReference type="InterPro" id="IPR045455">
    <property type="entry name" value="NrS-1_pol-like_helicase"/>
</dbReference>
<keyword evidence="1" id="KW-0547">Nucleotide-binding</keyword>
<proteinExistence type="predicted"/>
<dbReference type="Pfam" id="PF08706">
    <property type="entry name" value="D5_N"/>
    <property type="match status" value="1"/>
</dbReference>
<evidence type="ECO:0000256" key="2">
    <source>
        <dbReference type="ARBA" id="ARBA00022801"/>
    </source>
</evidence>
<dbReference type="Gene3D" id="3.40.50.300">
    <property type="entry name" value="P-loop containing nucleotide triphosphate hydrolases"/>
    <property type="match status" value="1"/>
</dbReference>
<evidence type="ECO:0000313" key="6">
    <source>
        <dbReference type="EMBL" id="ADW16407.1"/>
    </source>
</evidence>
<reference evidence="6 7" key="1">
    <citation type="journal article" date="2011" name="Stand. Genomic Sci.">
        <title>Complete genome sequence of Desulfobulbus propionicus type strain (1pr3).</title>
        <authorList>
            <person name="Pagani I."/>
            <person name="Lapidus A."/>
            <person name="Nolan M."/>
            <person name="Lucas S."/>
            <person name="Hammon N."/>
            <person name="Deshpande S."/>
            <person name="Cheng J.F."/>
            <person name="Chertkov O."/>
            <person name="Davenport K."/>
            <person name="Tapia R."/>
            <person name="Han C."/>
            <person name="Goodwin L."/>
            <person name="Pitluck S."/>
            <person name="Liolios K."/>
            <person name="Mavromatis K."/>
            <person name="Ivanova N."/>
            <person name="Mikhailova N."/>
            <person name="Pati A."/>
            <person name="Chen A."/>
            <person name="Palaniappan K."/>
            <person name="Land M."/>
            <person name="Hauser L."/>
            <person name="Chang Y.J."/>
            <person name="Jeffries C.D."/>
            <person name="Detter J.C."/>
            <person name="Brambilla E."/>
            <person name="Kannan K.P."/>
            <person name="Djao O.D."/>
            <person name="Rohde M."/>
            <person name="Pukall R."/>
            <person name="Spring S."/>
            <person name="Goker M."/>
            <person name="Sikorski J."/>
            <person name="Woyke T."/>
            <person name="Bristow J."/>
            <person name="Eisen J.A."/>
            <person name="Markowitz V."/>
            <person name="Hugenholtz P."/>
            <person name="Kyrpides N.C."/>
            <person name="Klenk H.P."/>
        </authorList>
    </citation>
    <scope>NUCLEOTIDE SEQUENCE [LARGE SCALE GENOMIC DNA]</scope>
    <source>
        <strain evidence="7">ATCC 33891 / DSM 2032 / 1pr3</strain>
    </source>
</reference>
<dbReference type="Proteomes" id="UP000006365">
    <property type="component" value="Chromosome"/>
</dbReference>
<evidence type="ECO:0000313" key="7">
    <source>
        <dbReference type="Proteomes" id="UP000006365"/>
    </source>
</evidence>